<evidence type="ECO:0000259" key="3">
    <source>
        <dbReference type="Pfam" id="PF09329"/>
    </source>
</evidence>
<evidence type="ECO:0000256" key="2">
    <source>
        <dbReference type="SAM" id="MobiDB-lite"/>
    </source>
</evidence>
<feature type="compositionally biased region" description="Polar residues" evidence="2">
    <location>
        <begin position="443"/>
        <end position="453"/>
    </location>
</feature>
<gene>
    <name evidence="4" type="ORF">GGX14DRAFT_428569</name>
</gene>
<feature type="region of interest" description="Disordered" evidence="2">
    <location>
        <begin position="654"/>
        <end position="688"/>
    </location>
</feature>
<organism evidence="4 5">
    <name type="scientific">Mycena pura</name>
    <dbReference type="NCBI Taxonomy" id="153505"/>
    <lineage>
        <taxon>Eukaryota</taxon>
        <taxon>Fungi</taxon>
        <taxon>Dikarya</taxon>
        <taxon>Basidiomycota</taxon>
        <taxon>Agaricomycotina</taxon>
        <taxon>Agaricomycetes</taxon>
        <taxon>Agaricomycetidae</taxon>
        <taxon>Agaricales</taxon>
        <taxon>Marasmiineae</taxon>
        <taxon>Mycenaceae</taxon>
        <taxon>Mycena</taxon>
    </lineage>
</organism>
<feature type="compositionally biased region" description="Polar residues" evidence="2">
    <location>
        <begin position="67"/>
        <end position="76"/>
    </location>
</feature>
<sequence>MEVLADKERLEKQRKVDLRRQIATLQAQVGKLPDSDPESPGPSSPKRRKLDAVLAPATPSPKKTRQSDLSSRHTLQSLNHSFPKCADNVTLKQPAADFVPPKPSASTLLSKLASVKQRPVDAVEAVHLPRSSAFTDTPKPPDPAVSGTSAPQRDERLAIVEKLEIGPGDHKPPFDDPHFQQLEPNSGIRLSSRTVPHEDLQDHLRGRYYLSPSRLYSAIRLLPNKQGYDVPVDGDWITIAVVAERGPYKYSKAPVGITRDDDDQGKDRKGKINETPKSSGKKYINIKLVDFGARSASSATSGKAVIRGDAQLSLLLFEADGFDVLPREEGRPQKVYRGGSRGAFEEFCQVKEGDVLALLNPRVLKPFQRSNDTPHPTTNILAITPESASSVIAIGRAKDLGQCAAVKRDGKVCGSWYDRRVSDVCEWHVQYAVEQRRAGRAEFSSSTSGMSTTARKRKPEYDARRKWGLQQDEPSGATYVVSGHVIGGGSDPGESMRIAENMGREGQAKASRKLAAREDARMLKGLLQRDTEGLKHVMKAREVGFAGKAEHASAESGKGKKKRASDTDSVAMDLERPAKAAPTKNAYTAEVIQRIGFDPTDKAGHRRHRDSGMKQKLEELAVIQASKEVMLGPRPGERIRSGVSVPTAKVKPVIGPVDLDSDEDMPASVSLLKHKPPESNARMVDLDD</sequence>
<protein>
    <recommendedName>
        <fullName evidence="3">Zinc finger Mcm10/DnaG-type domain-containing protein</fullName>
    </recommendedName>
</protein>
<dbReference type="InterPro" id="IPR040184">
    <property type="entry name" value="Mcm10"/>
</dbReference>
<evidence type="ECO:0000313" key="4">
    <source>
        <dbReference type="EMBL" id="KAJ7222369.1"/>
    </source>
</evidence>
<comment type="similarity">
    <text evidence="1">Belongs to the MCM10 family.</text>
</comment>
<dbReference type="Pfam" id="PF09329">
    <property type="entry name" value="zf-primase"/>
    <property type="match status" value="1"/>
</dbReference>
<reference evidence="4" key="1">
    <citation type="submission" date="2023-03" db="EMBL/GenBank/DDBJ databases">
        <title>Massive genome expansion in bonnet fungi (Mycena s.s.) driven by repeated elements and novel gene families across ecological guilds.</title>
        <authorList>
            <consortium name="Lawrence Berkeley National Laboratory"/>
            <person name="Harder C.B."/>
            <person name="Miyauchi S."/>
            <person name="Viragh M."/>
            <person name="Kuo A."/>
            <person name="Thoen E."/>
            <person name="Andreopoulos B."/>
            <person name="Lu D."/>
            <person name="Skrede I."/>
            <person name="Drula E."/>
            <person name="Henrissat B."/>
            <person name="Morin E."/>
            <person name="Kohler A."/>
            <person name="Barry K."/>
            <person name="LaButti K."/>
            <person name="Morin E."/>
            <person name="Salamov A."/>
            <person name="Lipzen A."/>
            <person name="Mereny Z."/>
            <person name="Hegedus B."/>
            <person name="Baldrian P."/>
            <person name="Stursova M."/>
            <person name="Weitz H."/>
            <person name="Taylor A."/>
            <person name="Grigoriev I.V."/>
            <person name="Nagy L.G."/>
            <person name="Martin F."/>
            <person name="Kauserud H."/>
        </authorList>
    </citation>
    <scope>NUCLEOTIDE SEQUENCE</scope>
    <source>
        <strain evidence="4">9144</strain>
    </source>
</reference>
<dbReference type="InterPro" id="IPR015408">
    <property type="entry name" value="Znf_Mcm10/DnaG"/>
</dbReference>
<dbReference type="Proteomes" id="UP001219525">
    <property type="component" value="Unassembled WGS sequence"/>
</dbReference>
<dbReference type="GO" id="GO:0003697">
    <property type="term" value="F:single-stranded DNA binding"/>
    <property type="evidence" value="ECO:0007669"/>
    <property type="project" value="InterPro"/>
</dbReference>
<keyword evidence="5" id="KW-1185">Reference proteome</keyword>
<dbReference type="EMBL" id="JARJCW010000007">
    <property type="protein sequence ID" value="KAJ7222369.1"/>
    <property type="molecule type" value="Genomic_DNA"/>
</dbReference>
<dbReference type="PANTHER" id="PTHR13454:SF11">
    <property type="entry name" value="PROTEIN MCM10 HOMOLOG"/>
    <property type="match status" value="1"/>
</dbReference>
<evidence type="ECO:0000313" key="5">
    <source>
        <dbReference type="Proteomes" id="UP001219525"/>
    </source>
</evidence>
<feature type="region of interest" description="Disordered" evidence="2">
    <location>
        <begin position="131"/>
        <end position="152"/>
    </location>
</feature>
<feature type="region of interest" description="Disordered" evidence="2">
    <location>
        <begin position="438"/>
        <end position="466"/>
    </location>
</feature>
<evidence type="ECO:0000256" key="1">
    <source>
        <dbReference type="ARBA" id="ARBA00009679"/>
    </source>
</evidence>
<dbReference type="AlphaFoldDB" id="A0AAD7E049"/>
<proteinExistence type="inferred from homology"/>
<dbReference type="Gene3D" id="2.40.50.140">
    <property type="entry name" value="Nucleic acid-binding proteins"/>
    <property type="match status" value="1"/>
</dbReference>
<feature type="domain" description="Zinc finger Mcm10/DnaG-type" evidence="3">
    <location>
        <begin position="395"/>
        <end position="440"/>
    </location>
</feature>
<accession>A0AAD7E049</accession>
<dbReference type="GO" id="GO:0043596">
    <property type="term" value="C:nuclear replication fork"/>
    <property type="evidence" value="ECO:0007669"/>
    <property type="project" value="TreeGrafter"/>
</dbReference>
<comment type="caution">
    <text evidence="4">The sequence shown here is derived from an EMBL/GenBank/DDBJ whole genome shotgun (WGS) entry which is preliminary data.</text>
</comment>
<feature type="compositionally biased region" description="Basic and acidic residues" evidence="2">
    <location>
        <begin position="265"/>
        <end position="274"/>
    </location>
</feature>
<dbReference type="PANTHER" id="PTHR13454">
    <property type="entry name" value="PROTEIN MCM10 HOMOLOG"/>
    <property type="match status" value="1"/>
</dbReference>
<feature type="region of interest" description="Disordered" evidence="2">
    <location>
        <begin position="26"/>
        <end position="76"/>
    </location>
</feature>
<dbReference type="InterPro" id="IPR012340">
    <property type="entry name" value="NA-bd_OB-fold"/>
</dbReference>
<feature type="region of interest" description="Disordered" evidence="2">
    <location>
        <begin position="548"/>
        <end position="570"/>
    </location>
</feature>
<feature type="region of interest" description="Disordered" evidence="2">
    <location>
        <begin position="254"/>
        <end position="278"/>
    </location>
</feature>
<dbReference type="GO" id="GO:0006270">
    <property type="term" value="P:DNA replication initiation"/>
    <property type="evidence" value="ECO:0007669"/>
    <property type="project" value="InterPro"/>
</dbReference>
<name>A0AAD7E049_9AGAR</name>
<dbReference type="GO" id="GO:0003688">
    <property type="term" value="F:DNA replication origin binding"/>
    <property type="evidence" value="ECO:0007669"/>
    <property type="project" value="TreeGrafter"/>
</dbReference>